<dbReference type="GO" id="GO:0003677">
    <property type="term" value="F:DNA binding"/>
    <property type="evidence" value="ECO:0007669"/>
    <property type="project" value="InterPro"/>
</dbReference>
<dbReference type="SUPFAM" id="SSF46689">
    <property type="entry name" value="Homeodomain-like"/>
    <property type="match status" value="1"/>
</dbReference>
<sequence length="125" mass="14257">MVKVKRPRGVYIKQKLIDAINAVRSGKMTSVKASEKFTVPESTIRCHIRKPNLRVGAGRSFYLSGNEEKYLVELIKSFDDIGFRLTKPILNSIIGQYIGSVTTDARFTSKYLLFDLIVFFIVVFF</sequence>
<evidence type="ECO:0000259" key="1">
    <source>
        <dbReference type="Pfam" id="PF05225"/>
    </source>
</evidence>
<dbReference type="OrthoDB" id="10035668at2759"/>
<evidence type="ECO:0000313" key="4">
    <source>
        <dbReference type="Proteomes" id="UP000663881"/>
    </source>
</evidence>
<gene>
    <name evidence="3" type="ORF">OKA104_LOCUS43168</name>
    <name evidence="2" type="ORF">VCS650_LOCUS43277</name>
</gene>
<dbReference type="InterPro" id="IPR007889">
    <property type="entry name" value="HTH_Psq"/>
</dbReference>
<dbReference type="Proteomes" id="UP000663891">
    <property type="component" value="Unassembled WGS sequence"/>
</dbReference>
<dbReference type="Gene3D" id="1.10.10.60">
    <property type="entry name" value="Homeodomain-like"/>
    <property type="match status" value="1"/>
</dbReference>
<evidence type="ECO:0000313" key="3">
    <source>
        <dbReference type="EMBL" id="CAF4242747.1"/>
    </source>
</evidence>
<organism evidence="3 4">
    <name type="scientific">Adineta steineri</name>
    <dbReference type="NCBI Taxonomy" id="433720"/>
    <lineage>
        <taxon>Eukaryota</taxon>
        <taxon>Metazoa</taxon>
        <taxon>Spiralia</taxon>
        <taxon>Gnathifera</taxon>
        <taxon>Rotifera</taxon>
        <taxon>Eurotatoria</taxon>
        <taxon>Bdelloidea</taxon>
        <taxon>Adinetida</taxon>
        <taxon>Adinetidae</taxon>
        <taxon>Adineta</taxon>
    </lineage>
</organism>
<dbReference type="EMBL" id="CAJOAY010011818">
    <property type="protein sequence ID" value="CAF4242747.1"/>
    <property type="molecule type" value="Genomic_DNA"/>
</dbReference>
<name>A0A820E953_9BILA</name>
<dbReference type="EMBL" id="CAJNON010003105">
    <property type="protein sequence ID" value="CAF1521020.1"/>
    <property type="molecule type" value="Genomic_DNA"/>
</dbReference>
<dbReference type="Pfam" id="PF05225">
    <property type="entry name" value="HTH_psq"/>
    <property type="match status" value="1"/>
</dbReference>
<evidence type="ECO:0000313" key="2">
    <source>
        <dbReference type="EMBL" id="CAF1521020.1"/>
    </source>
</evidence>
<dbReference type="InterPro" id="IPR009057">
    <property type="entry name" value="Homeodomain-like_sf"/>
</dbReference>
<dbReference type="AlphaFoldDB" id="A0A820E953"/>
<reference evidence="3" key="1">
    <citation type="submission" date="2021-02" db="EMBL/GenBank/DDBJ databases">
        <authorList>
            <person name="Nowell W R."/>
        </authorList>
    </citation>
    <scope>NUCLEOTIDE SEQUENCE</scope>
</reference>
<dbReference type="Proteomes" id="UP000663881">
    <property type="component" value="Unassembled WGS sequence"/>
</dbReference>
<accession>A0A820E953</accession>
<comment type="caution">
    <text evidence="3">The sequence shown here is derived from an EMBL/GenBank/DDBJ whole genome shotgun (WGS) entry which is preliminary data.</text>
</comment>
<feature type="domain" description="HTH psq-type" evidence="1">
    <location>
        <begin position="15"/>
        <end position="49"/>
    </location>
</feature>
<protein>
    <recommendedName>
        <fullName evidence="1">HTH psq-type domain-containing protein</fullName>
    </recommendedName>
</protein>
<proteinExistence type="predicted"/>